<proteinExistence type="predicted"/>
<dbReference type="PANTHER" id="PTHR10741">
    <property type="entry name" value="TRANSLIN AND TRANSLIN ASSOCIATED PROTEIN X"/>
    <property type="match status" value="1"/>
</dbReference>
<dbReference type="Pfam" id="PF01997">
    <property type="entry name" value="Translin"/>
    <property type="match status" value="1"/>
</dbReference>
<evidence type="ECO:0008006" key="3">
    <source>
        <dbReference type="Google" id="ProtNLM"/>
    </source>
</evidence>
<organism evidence="1 2">
    <name type="scientific">Clydaea vesicula</name>
    <dbReference type="NCBI Taxonomy" id="447962"/>
    <lineage>
        <taxon>Eukaryota</taxon>
        <taxon>Fungi</taxon>
        <taxon>Fungi incertae sedis</taxon>
        <taxon>Chytridiomycota</taxon>
        <taxon>Chytridiomycota incertae sedis</taxon>
        <taxon>Chytridiomycetes</taxon>
        <taxon>Lobulomycetales</taxon>
        <taxon>Lobulomycetaceae</taxon>
        <taxon>Clydaea</taxon>
    </lineage>
</organism>
<sequence>MFFIDKNGNSALRVSEQDYILGIADFTGELMRYCINMVGRHRNEEVNHSKALLQQISAVFGELDFTFLKRKTEELKRSLAKVEKVCYMVKVQQAEFPDINLNIDISNVKFEDDFPKNG</sequence>
<comment type="caution">
    <text evidence="1">The sequence shown here is derived from an EMBL/GenBank/DDBJ whole genome shotgun (WGS) entry which is preliminary data.</text>
</comment>
<evidence type="ECO:0000313" key="2">
    <source>
        <dbReference type="Proteomes" id="UP001211065"/>
    </source>
</evidence>
<dbReference type="InterPro" id="IPR002848">
    <property type="entry name" value="Translin_fam"/>
</dbReference>
<gene>
    <name evidence="1" type="ORF">HK099_000200</name>
</gene>
<dbReference type="GO" id="GO:0043565">
    <property type="term" value="F:sequence-specific DNA binding"/>
    <property type="evidence" value="ECO:0007669"/>
    <property type="project" value="InterPro"/>
</dbReference>
<dbReference type="Gene3D" id="1.20.58.200">
    <property type="entry name" value="Translin, domain 2"/>
    <property type="match status" value="1"/>
</dbReference>
<dbReference type="SUPFAM" id="SSF74784">
    <property type="entry name" value="Translin"/>
    <property type="match status" value="1"/>
</dbReference>
<accession>A0AAD5TUZ1</accession>
<dbReference type="EMBL" id="JADGJW010001034">
    <property type="protein sequence ID" value="KAJ3207763.1"/>
    <property type="molecule type" value="Genomic_DNA"/>
</dbReference>
<protein>
    <recommendedName>
        <fullName evidence="3">Translin</fullName>
    </recommendedName>
</protein>
<dbReference type="InterPro" id="IPR016069">
    <property type="entry name" value="Translin_C"/>
</dbReference>
<name>A0AAD5TUZ1_9FUNG</name>
<evidence type="ECO:0000313" key="1">
    <source>
        <dbReference type="EMBL" id="KAJ3207763.1"/>
    </source>
</evidence>
<reference evidence="1" key="1">
    <citation type="submission" date="2020-05" db="EMBL/GenBank/DDBJ databases">
        <title>Phylogenomic resolution of chytrid fungi.</title>
        <authorList>
            <person name="Stajich J.E."/>
            <person name="Amses K."/>
            <person name="Simmons R."/>
            <person name="Seto K."/>
            <person name="Myers J."/>
            <person name="Bonds A."/>
            <person name="Quandt C.A."/>
            <person name="Barry K."/>
            <person name="Liu P."/>
            <person name="Grigoriev I."/>
            <person name="Longcore J.E."/>
            <person name="James T.Y."/>
        </authorList>
    </citation>
    <scope>NUCLEOTIDE SEQUENCE</scope>
    <source>
        <strain evidence="1">JEL0476</strain>
    </source>
</reference>
<dbReference type="InterPro" id="IPR036081">
    <property type="entry name" value="Translin_sf"/>
</dbReference>
<dbReference type="AlphaFoldDB" id="A0AAD5TUZ1"/>
<dbReference type="Proteomes" id="UP001211065">
    <property type="component" value="Unassembled WGS sequence"/>
</dbReference>
<keyword evidence="2" id="KW-1185">Reference proteome</keyword>